<dbReference type="PANTHER" id="PTHR23083">
    <property type="entry name" value="TETRATRICOPEPTIDE REPEAT PROTEIN, TPR"/>
    <property type="match status" value="1"/>
</dbReference>
<dbReference type="InterPro" id="IPR011990">
    <property type="entry name" value="TPR-like_helical_dom_sf"/>
</dbReference>
<comment type="caution">
    <text evidence="5">The sequence shown here is derived from an EMBL/GenBank/DDBJ whole genome shotgun (WGS) entry which is preliminary data.</text>
</comment>
<dbReference type="SMART" id="SM00028">
    <property type="entry name" value="TPR"/>
    <property type="match status" value="5"/>
</dbReference>
<feature type="repeat" description="TPR" evidence="3">
    <location>
        <begin position="751"/>
        <end position="784"/>
    </location>
</feature>
<organism evidence="5 6">
    <name type="scientific">Paragonimus skrjabini miyazakii</name>
    <dbReference type="NCBI Taxonomy" id="59628"/>
    <lineage>
        <taxon>Eukaryota</taxon>
        <taxon>Metazoa</taxon>
        <taxon>Spiralia</taxon>
        <taxon>Lophotrochozoa</taxon>
        <taxon>Platyhelminthes</taxon>
        <taxon>Trematoda</taxon>
        <taxon>Digenea</taxon>
        <taxon>Plagiorchiida</taxon>
        <taxon>Troglotremata</taxon>
        <taxon>Troglotrematidae</taxon>
        <taxon>Paragonimus</taxon>
    </lineage>
</organism>
<feature type="domain" description="Tetratricopeptide repeat protein 7 N-terminal" evidence="4">
    <location>
        <begin position="66"/>
        <end position="413"/>
    </location>
</feature>
<dbReference type="EMBL" id="JTDE01004267">
    <property type="protein sequence ID" value="KAF7255142.1"/>
    <property type="molecule type" value="Genomic_DNA"/>
</dbReference>
<dbReference type="AlphaFoldDB" id="A0A8S9YKC2"/>
<gene>
    <name evidence="5" type="ORF">EG68_05703</name>
</gene>
<evidence type="ECO:0000313" key="5">
    <source>
        <dbReference type="EMBL" id="KAF7255142.1"/>
    </source>
</evidence>
<dbReference type="PROSITE" id="PS50005">
    <property type="entry name" value="TPR"/>
    <property type="match status" value="1"/>
</dbReference>
<evidence type="ECO:0000313" key="6">
    <source>
        <dbReference type="Proteomes" id="UP000822476"/>
    </source>
</evidence>
<dbReference type="OrthoDB" id="29013at2759"/>
<dbReference type="GO" id="GO:0072659">
    <property type="term" value="P:protein localization to plasma membrane"/>
    <property type="evidence" value="ECO:0007669"/>
    <property type="project" value="TreeGrafter"/>
</dbReference>
<name>A0A8S9YKC2_9TREM</name>
<dbReference type="SUPFAM" id="SSF48452">
    <property type="entry name" value="TPR-like"/>
    <property type="match status" value="2"/>
</dbReference>
<protein>
    <recommendedName>
        <fullName evidence="4">Tetratricopeptide repeat protein 7 N-terminal domain-containing protein</fullName>
    </recommendedName>
</protein>
<evidence type="ECO:0000256" key="2">
    <source>
        <dbReference type="ARBA" id="ARBA00038251"/>
    </source>
</evidence>
<dbReference type="PANTHER" id="PTHR23083:SF464">
    <property type="entry name" value="TETRATRICOPEPTIDE REPEAT DOMAIN 7, ISOFORM A"/>
    <property type="match status" value="1"/>
</dbReference>
<comment type="similarity">
    <text evidence="2">Belongs to the YPP1 family.</text>
</comment>
<dbReference type="Pfam" id="PF13181">
    <property type="entry name" value="TPR_8"/>
    <property type="match status" value="1"/>
</dbReference>
<proteinExistence type="inferred from homology"/>
<dbReference type="GO" id="GO:0005886">
    <property type="term" value="C:plasma membrane"/>
    <property type="evidence" value="ECO:0007669"/>
    <property type="project" value="TreeGrafter"/>
</dbReference>
<dbReference type="GO" id="GO:0046854">
    <property type="term" value="P:phosphatidylinositol phosphate biosynthetic process"/>
    <property type="evidence" value="ECO:0007669"/>
    <property type="project" value="TreeGrafter"/>
</dbReference>
<dbReference type="InterPro" id="IPR045819">
    <property type="entry name" value="TTC7_N"/>
</dbReference>
<dbReference type="Pfam" id="PF19440">
    <property type="entry name" value="TTC7_N"/>
    <property type="match status" value="1"/>
</dbReference>
<reference evidence="5" key="1">
    <citation type="submission" date="2019-07" db="EMBL/GenBank/DDBJ databases">
        <title>Annotation for the trematode Paragonimus miyazaki's.</title>
        <authorList>
            <person name="Choi Y.-J."/>
        </authorList>
    </citation>
    <scope>NUCLEOTIDE SEQUENCE</scope>
    <source>
        <strain evidence="5">Japan</strain>
    </source>
</reference>
<dbReference type="InterPro" id="IPR019734">
    <property type="entry name" value="TPR_rpt"/>
</dbReference>
<keyword evidence="3" id="KW-0802">TPR repeat</keyword>
<dbReference type="Pfam" id="PF14559">
    <property type="entry name" value="TPR_19"/>
    <property type="match status" value="1"/>
</dbReference>
<dbReference type="Proteomes" id="UP000822476">
    <property type="component" value="Unassembled WGS sequence"/>
</dbReference>
<accession>A0A8S9YKC2</accession>
<dbReference type="InterPro" id="IPR051722">
    <property type="entry name" value="Endocytosis_PI4K-reg_protein"/>
</dbReference>
<dbReference type="Gene3D" id="1.25.40.10">
    <property type="entry name" value="Tetratricopeptide repeat domain"/>
    <property type="match status" value="2"/>
</dbReference>
<keyword evidence="6" id="KW-1185">Reference proteome</keyword>
<comment type="function">
    <text evidence="1">Involved in endocytosis.</text>
</comment>
<sequence>MLIYAQHCSPVQNGLKEEWLGNFTYHTGDRRHRYQRSSAQWPRSHFSESVYILLSEGLQMSAPRGIRAKKSKVEAELEKLRSEGCWNKAVEHISIYKNDSSLSYLYFLTLCENKLENYDQNYLTDEDVEYADRCLHEALKTPDDQYKLEGLILQGKILYLRKSFTESLRVLRKLNLPSIKVEHYASRLTRLFSEGIAIIGLCIEELAQLTRRALTDEEKSEALSAYHQSSEMSIRHFQELYQGNSELLNTVVSFPKVVFDGVQQMFMLTQQSGDVSETVAKFRNLMRYTETPSTGTLRQWLSCKFAELLLRGVCSSTYQKYDITSEKTSTAQRQILPFRYSATRFVPDNLYNEAVLMLLISEHIASQEVILNRPSEASDARIMQSFNNTSAVYDLMAIALTRTGCYSFLSKTLEKSLKFSYREFHIWYQFALSLISARKYYRAYMVLRECLRLKPTKLPIFFLTTSLCLGQLSLIEDGLELACQAVEIATSQNDPIMCARAHLMLGWGCSLLARKCRIMDKKRQLQIQAISEYKKSTQLDLDDYLAWYHLSVELATQRQLDEALVACQNSLRLMPTHTNTLCLLALLHTAGGKRLDQASKVLRVGLADRPNDFSLLFLLAKVDTIRLNYKAGLLVYRRLLEVWRDMFAPESNAGFIERMNSSHDLSSAVMTISDDIVPSNAITTVVPTAETDQEASLSTGLCGNNNHLLNALASFSNGLIGQSSASISPVPRSPSRSSSACTISPPLLIQAKIYHGLAEIYLENDQLNEAKDALDEAVKITGLDIETLYLRGCLAEKQGLLTKARSIYESVIAIDSSHLAAHLSLADLLRQTNQAALAERVVRNAMDIDPTSCQVWHLLAEILALPSASEPASDTAVTKALFNAMDLEQTEPLEPFYQLHIGIQCH</sequence>
<evidence type="ECO:0000256" key="1">
    <source>
        <dbReference type="ARBA" id="ARBA00002550"/>
    </source>
</evidence>
<evidence type="ECO:0000256" key="3">
    <source>
        <dbReference type="PROSITE-ProRule" id="PRU00339"/>
    </source>
</evidence>
<evidence type="ECO:0000259" key="4">
    <source>
        <dbReference type="Pfam" id="PF19440"/>
    </source>
</evidence>